<evidence type="ECO:0000313" key="5">
    <source>
        <dbReference type="Proteomes" id="UP000427281"/>
    </source>
</evidence>
<dbReference type="AlphaFoldDB" id="A0A6I6AE95"/>
<proteinExistence type="predicted"/>
<feature type="domain" description="DUF1549" evidence="1">
    <location>
        <begin position="346"/>
        <end position="537"/>
    </location>
</feature>
<evidence type="ECO:0000259" key="1">
    <source>
        <dbReference type="Pfam" id="PF07583"/>
    </source>
</evidence>
<dbReference type="Pfam" id="PF07587">
    <property type="entry name" value="PSD1"/>
    <property type="match status" value="1"/>
</dbReference>
<dbReference type="PANTHER" id="PTHR35889:SF3">
    <property type="entry name" value="F-BOX DOMAIN-CONTAINING PROTEIN"/>
    <property type="match status" value="1"/>
</dbReference>
<protein>
    <submittedName>
        <fullName evidence="4">DUF1553 domain-containing protein</fullName>
    </submittedName>
</protein>
<dbReference type="Pfam" id="PF07583">
    <property type="entry name" value="PSCyt2"/>
    <property type="match status" value="1"/>
</dbReference>
<feature type="domain" description="Surface layer protein bacterial Ig-like" evidence="3">
    <location>
        <begin position="86"/>
        <end position="130"/>
    </location>
</feature>
<sequence length="844" mass="95477">MDDCKQKRVDLMMNWKTHVKNKMMFHRTLMVTTFLLGICALNTSRAAETALQVSPEQIELSGLLDYFQIQVSVLEDKKIVGDLTHEASYKSLTPEVLEVNAEGLVRPLQTGKGQIQVTQGKEQRVIEVVVNSRKNGKNVSFVKDVVPVLNKGGCSLGGCHASQFGKGGFKLSLFGYAPEQDYPAIARDDRQRRVSILQPEQSLILQKASMGMAHGGGRRFAKDSYEYRILKEWIAEAVTEIDDKEPTVVGMELTPMSRRYKQGDIQQLRVVAEYSDGSKQDVTALAQYDSLIENIATVTPRGKIEIQGPGQTAVMVRFMGQAKISTVISPYKEKVNLAEFKPNNFIDEQIKQRYEELGLEASPLCSDEVFIRRAFLDTIGTLPSPEKVKSFLESKDPNKRSYLIDELLGLTGDPERDVYVEAWSAYWGMKWGDLLRINRNKIGDGGMWAFSNWVRQSLRENKPVDKFVNEIITAQGSIYQNGPANYFKIATNPEDLAEATSQIFLGVRLQCAKCHHHPFEVYSQKDYYSLAAFFTRVGNKGSVEFGALGQDTIIKVKNSGSIRHPRTRKTMEPTPLMGEPIDTKTVRDFRRPLATWITSPENRLFSKNIVNRFWSYYMGTGFVEPIDDMRETNPASNPELLNALADHFVNSGYDLKELMRVIMNSRAYQLSSNPLPENVAKTRFYTHYNVKRLSAEVLLDALDDITGSQERFRGVPQGTRAIELPDPNYDSYFLDTLGRPKRVITCECERTSQPNLAQVLQVANGQLINTKLSAKSGRIEQLLKEKAPDKDVFTEMYLVAFSRYPTKEELANCDQIVKAAPNKREGYQDVLWAISNSREFLFNH</sequence>
<reference evidence="4 5" key="1">
    <citation type="submission" date="2019-09" db="EMBL/GenBank/DDBJ databases">
        <title>Gimesia benthica sp. nov., a novel bacterium isolated from deep-sea water of the Northwest Indian Ocean.</title>
        <authorList>
            <person name="Dai X."/>
        </authorList>
    </citation>
    <scope>NUCLEOTIDE SEQUENCE [LARGE SCALE GENOMIC DNA]</scope>
    <source>
        <strain evidence="4 5">E7</strain>
    </source>
</reference>
<feature type="domain" description="DUF1553" evidence="2">
    <location>
        <begin position="590"/>
        <end position="816"/>
    </location>
</feature>
<dbReference type="Proteomes" id="UP000427281">
    <property type="component" value="Chromosome"/>
</dbReference>
<dbReference type="InterPro" id="IPR054604">
    <property type="entry name" value="SbsC_Big-like"/>
</dbReference>
<dbReference type="InterPro" id="IPR022655">
    <property type="entry name" value="DUF1553"/>
</dbReference>
<gene>
    <name evidence="4" type="ORF">F1728_14835</name>
</gene>
<evidence type="ECO:0000259" key="2">
    <source>
        <dbReference type="Pfam" id="PF07587"/>
    </source>
</evidence>
<dbReference type="InterPro" id="IPR011444">
    <property type="entry name" value="DUF1549"/>
</dbReference>
<accession>A0A6I6AE95</accession>
<dbReference type="KEGG" id="gim:F1728_14835"/>
<name>A0A6I6AE95_9PLAN</name>
<dbReference type="Gene3D" id="2.60.40.1080">
    <property type="match status" value="1"/>
</dbReference>
<evidence type="ECO:0000259" key="3">
    <source>
        <dbReference type="Pfam" id="PF22359"/>
    </source>
</evidence>
<dbReference type="Pfam" id="PF22359">
    <property type="entry name" value="Big-like"/>
    <property type="match status" value="1"/>
</dbReference>
<dbReference type="EMBL" id="CP043930">
    <property type="protein sequence ID" value="QGQ23880.1"/>
    <property type="molecule type" value="Genomic_DNA"/>
</dbReference>
<evidence type="ECO:0000313" key="4">
    <source>
        <dbReference type="EMBL" id="QGQ23880.1"/>
    </source>
</evidence>
<organism evidence="4 5">
    <name type="scientific">Gimesia benthica</name>
    <dbReference type="NCBI Taxonomy" id="2608982"/>
    <lineage>
        <taxon>Bacteria</taxon>
        <taxon>Pseudomonadati</taxon>
        <taxon>Planctomycetota</taxon>
        <taxon>Planctomycetia</taxon>
        <taxon>Planctomycetales</taxon>
        <taxon>Planctomycetaceae</taxon>
        <taxon>Gimesia</taxon>
    </lineage>
</organism>
<keyword evidence="5" id="KW-1185">Reference proteome</keyword>
<dbReference type="PANTHER" id="PTHR35889">
    <property type="entry name" value="CYCLOINULO-OLIGOSACCHARIDE FRUCTANOTRANSFERASE-RELATED"/>
    <property type="match status" value="1"/>
</dbReference>